<keyword evidence="5 6" id="KW-0472">Membrane</keyword>
<evidence type="ECO:0000256" key="5">
    <source>
        <dbReference type="ARBA" id="ARBA00023136"/>
    </source>
</evidence>
<feature type="transmembrane region" description="Helical" evidence="6">
    <location>
        <begin position="257"/>
        <end position="284"/>
    </location>
</feature>
<accession>A0ABW4HPL6</accession>
<sequence length="370" mass="41835">MDKSILTKTLKLCIILLLIVSIYFIFRYTFSLIFPMIIVFLIAYLMEPAVKFLHTNLKLPRALASILTLLTLLLVGIGILFMVVTEIYEGIAYLAEILPEQLHQFGTIMDQFFTQRILPIYEQILLLFNQLTADDQLFVEEYITDLFKHVAGLVGMFFQSLLFAIPRNLAAIPESITVTFFILLASFLLSADYPGIKHFFAKHIPIKVSTKLQHIVYHLKKSTLGYLKAQFILVAISFHLIFLGLSIIGVKHALTIALFMILVDLIPFLGTGLLFIPWIGYSFITADYPMTIGLSIVYGIVIITRQLIEPKIYSMNMAIHPLAWLVAAFIGMRIWGVLGLLLAPFAIIILKGLIDAGLFRWLIGYINGKT</sequence>
<keyword evidence="4 6" id="KW-1133">Transmembrane helix</keyword>
<dbReference type="NCBIfam" id="TIGR02872">
    <property type="entry name" value="spore_ytvI"/>
    <property type="match status" value="1"/>
</dbReference>
<evidence type="ECO:0000256" key="2">
    <source>
        <dbReference type="ARBA" id="ARBA00009773"/>
    </source>
</evidence>
<evidence type="ECO:0000256" key="4">
    <source>
        <dbReference type="ARBA" id="ARBA00022989"/>
    </source>
</evidence>
<organism evidence="7 8">
    <name type="scientific">Oceanobacillus luteolus</name>
    <dbReference type="NCBI Taxonomy" id="1274358"/>
    <lineage>
        <taxon>Bacteria</taxon>
        <taxon>Bacillati</taxon>
        <taxon>Bacillota</taxon>
        <taxon>Bacilli</taxon>
        <taxon>Bacillales</taxon>
        <taxon>Bacillaceae</taxon>
        <taxon>Oceanobacillus</taxon>
    </lineage>
</organism>
<comment type="similarity">
    <text evidence="2">Belongs to the autoinducer-2 exporter (AI-2E) (TC 2.A.86) family.</text>
</comment>
<feature type="transmembrane region" description="Helical" evidence="6">
    <location>
        <begin position="290"/>
        <end position="308"/>
    </location>
</feature>
<feature type="transmembrane region" description="Helical" evidence="6">
    <location>
        <begin position="172"/>
        <end position="191"/>
    </location>
</feature>
<evidence type="ECO:0000256" key="6">
    <source>
        <dbReference type="SAM" id="Phobius"/>
    </source>
</evidence>
<gene>
    <name evidence="7" type="primary">ytvI</name>
    <name evidence="7" type="ORF">ACFSBH_07735</name>
</gene>
<comment type="caution">
    <text evidence="7">The sequence shown here is derived from an EMBL/GenBank/DDBJ whole genome shotgun (WGS) entry which is preliminary data.</text>
</comment>
<dbReference type="PANTHER" id="PTHR21716:SF68">
    <property type="entry name" value="TRANSPORT PROTEIN YTVI-RELATED"/>
    <property type="match status" value="1"/>
</dbReference>
<proteinExistence type="inferred from homology"/>
<feature type="transmembrane region" description="Helical" evidence="6">
    <location>
        <begin position="9"/>
        <end position="26"/>
    </location>
</feature>
<feature type="transmembrane region" description="Helical" evidence="6">
    <location>
        <begin position="315"/>
        <end position="335"/>
    </location>
</feature>
<dbReference type="Pfam" id="PF01594">
    <property type="entry name" value="AI-2E_transport"/>
    <property type="match status" value="1"/>
</dbReference>
<keyword evidence="3 6" id="KW-0812">Transmembrane</keyword>
<feature type="transmembrane region" description="Helical" evidence="6">
    <location>
        <begin position="229"/>
        <end position="250"/>
    </location>
</feature>
<evidence type="ECO:0000313" key="7">
    <source>
        <dbReference type="EMBL" id="MFD1607538.1"/>
    </source>
</evidence>
<evidence type="ECO:0000256" key="3">
    <source>
        <dbReference type="ARBA" id="ARBA00022692"/>
    </source>
</evidence>
<protein>
    <submittedName>
        <fullName evidence="7">Sporulation integral membrane protein YtvI</fullName>
    </submittedName>
</protein>
<evidence type="ECO:0000256" key="1">
    <source>
        <dbReference type="ARBA" id="ARBA00004141"/>
    </source>
</evidence>
<feature type="transmembrane region" description="Helical" evidence="6">
    <location>
        <begin position="62"/>
        <end position="84"/>
    </location>
</feature>
<name>A0ABW4HPL6_9BACI</name>
<reference evidence="8" key="1">
    <citation type="journal article" date="2019" name="Int. J. Syst. Evol. Microbiol.">
        <title>The Global Catalogue of Microorganisms (GCM) 10K type strain sequencing project: providing services to taxonomists for standard genome sequencing and annotation.</title>
        <authorList>
            <consortium name="The Broad Institute Genomics Platform"/>
            <consortium name="The Broad Institute Genome Sequencing Center for Infectious Disease"/>
            <person name="Wu L."/>
            <person name="Ma J."/>
        </authorList>
    </citation>
    <scope>NUCLEOTIDE SEQUENCE [LARGE SCALE GENOMIC DNA]</scope>
    <source>
        <strain evidence="8">CGMCC 1.12376</strain>
    </source>
</reference>
<feature type="transmembrane region" description="Helical" evidence="6">
    <location>
        <begin position="341"/>
        <end position="363"/>
    </location>
</feature>
<dbReference type="EMBL" id="JBHUDE010000039">
    <property type="protein sequence ID" value="MFD1607538.1"/>
    <property type="molecule type" value="Genomic_DNA"/>
</dbReference>
<keyword evidence="8" id="KW-1185">Reference proteome</keyword>
<dbReference type="InterPro" id="IPR014227">
    <property type="entry name" value="YtvI-like"/>
</dbReference>
<dbReference type="RefSeq" id="WP_251514992.1">
    <property type="nucleotide sequence ID" value="NZ_JAMBON010000022.1"/>
</dbReference>
<dbReference type="Proteomes" id="UP001597221">
    <property type="component" value="Unassembled WGS sequence"/>
</dbReference>
<evidence type="ECO:0000313" key="8">
    <source>
        <dbReference type="Proteomes" id="UP001597221"/>
    </source>
</evidence>
<comment type="subcellular location">
    <subcellularLocation>
        <location evidence="1">Membrane</location>
        <topology evidence="1">Multi-pass membrane protein</topology>
    </subcellularLocation>
</comment>
<dbReference type="InterPro" id="IPR002549">
    <property type="entry name" value="AI-2E-like"/>
</dbReference>
<dbReference type="PANTHER" id="PTHR21716">
    <property type="entry name" value="TRANSMEMBRANE PROTEIN"/>
    <property type="match status" value="1"/>
</dbReference>